<dbReference type="NCBIfam" id="TIGR01172">
    <property type="entry name" value="cysE"/>
    <property type="match status" value="1"/>
</dbReference>
<dbReference type="InterPro" id="IPR010493">
    <property type="entry name" value="Ser_AcTrfase_N"/>
</dbReference>
<dbReference type="SMART" id="SM00971">
    <property type="entry name" value="SATase_N"/>
    <property type="match status" value="1"/>
</dbReference>
<dbReference type="Pfam" id="PF06426">
    <property type="entry name" value="SATase_N"/>
    <property type="match status" value="1"/>
</dbReference>
<dbReference type="InterPro" id="IPR042122">
    <property type="entry name" value="Ser_AcTrfase_N_sf"/>
</dbReference>
<evidence type="ECO:0000256" key="5">
    <source>
        <dbReference type="ARBA" id="ARBA00022679"/>
    </source>
</evidence>
<dbReference type="GO" id="GO:0005737">
    <property type="term" value="C:cytoplasm"/>
    <property type="evidence" value="ECO:0007669"/>
    <property type="project" value="InterPro"/>
</dbReference>
<dbReference type="Gene3D" id="1.10.3130.10">
    <property type="entry name" value="serine acetyltransferase, domain 1"/>
    <property type="match status" value="1"/>
</dbReference>
<dbReference type="InterPro" id="IPR018357">
    <property type="entry name" value="Hexapep_transf_CS"/>
</dbReference>
<dbReference type="GO" id="GO:0009001">
    <property type="term" value="F:serine O-acetyltransferase activity"/>
    <property type="evidence" value="ECO:0007669"/>
    <property type="project" value="UniProtKB-EC"/>
</dbReference>
<dbReference type="PANTHER" id="PTHR42811">
    <property type="entry name" value="SERINE ACETYLTRANSFERASE"/>
    <property type="match status" value="1"/>
</dbReference>
<dbReference type="FunFam" id="2.160.10.10:FF:000002">
    <property type="entry name" value="Serine acetyltransferase"/>
    <property type="match status" value="1"/>
</dbReference>
<gene>
    <name evidence="8" type="ORF">MCOM1403_LOCUS6954</name>
</gene>
<accession>A0A7S0IES4</accession>
<dbReference type="EMBL" id="HBEQ01008648">
    <property type="protein sequence ID" value="CAD8519528.1"/>
    <property type="molecule type" value="Transcribed_RNA"/>
</dbReference>
<evidence type="ECO:0000256" key="6">
    <source>
        <dbReference type="ARBA" id="ARBA00023315"/>
    </source>
</evidence>
<name>A0A7S0IES4_MICPS</name>
<dbReference type="Pfam" id="PF00132">
    <property type="entry name" value="Hexapep"/>
    <property type="match status" value="1"/>
</dbReference>
<dbReference type="EC" id="2.3.1.30" evidence="3"/>
<dbReference type="InterPro" id="IPR011004">
    <property type="entry name" value="Trimer_LpxA-like_sf"/>
</dbReference>
<evidence type="ECO:0000256" key="3">
    <source>
        <dbReference type="ARBA" id="ARBA00013266"/>
    </source>
</evidence>
<evidence type="ECO:0000256" key="2">
    <source>
        <dbReference type="ARBA" id="ARBA00007274"/>
    </source>
</evidence>
<dbReference type="SUPFAM" id="SSF51161">
    <property type="entry name" value="Trimeric LpxA-like enzymes"/>
    <property type="match status" value="1"/>
</dbReference>
<dbReference type="UniPathway" id="UPA00136">
    <property type="reaction ID" value="UER00199"/>
</dbReference>
<evidence type="ECO:0000256" key="1">
    <source>
        <dbReference type="ARBA" id="ARBA00004876"/>
    </source>
</evidence>
<evidence type="ECO:0000256" key="4">
    <source>
        <dbReference type="ARBA" id="ARBA00022605"/>
    </source>
</evidence>
<proteinExistence type="inferred from homology"/>
<sequence length="363" mass="39343">MAQLVTSTGFATPRQCLERKLRSIAKHSRMLPAHCVGSERRRQSARPKVRAIADRLGARQKLSTDVSERILEVERIPEEESATAAKENIMIEGDACPINENVVWQTLCQEARADANSEPALASYLFSTILAHRSLEDALAFVLANKLRSNVLLDSQLLELFSVQYRRDHSLVKKAQADMQAVMDRDPACDKYLQILLFFKGFQAIQAHRVAAALWRQDRKPLALLLQSRISEIFHVDIHPGATIGQGVMLDHATGVVIGETAVIENNVSILHGVTLGGTGTKDGDRHPKIGSGVVIGAGVTILGNIKVGANSKIGAGSVVLQEIPENSTAVGIPARLVKVGTKAEPSLSMDQVSGLDSLNYNI</sequence>
<dbReference type="NCBIfam" id="NF041874">
    <property type="entry name" value="EPS_EpsC"/>
    <property type="match status" value="1"/>
</dbReference>
<comment type="pathway">
    <text evidence="1">Amino-acid biosynthesis; L-cysteine biosynthesis; L-cysteine from L-serine: step 1/2.</text>
</comment>
<keyword evidence="4" id="KW-0028">Amino-acid biosynthesis</keyword>
<dbReference type="CDD" id="cd03354">
    <property type="entry name" value="LbH_SAT"/>
    <property type="match status" value="1"/>
</dbReference>
<dbReference type="InterPro" id="IPR045304">
    <property type="entry name" value="LbH_SAT"/>
</dbReference>
<dbReference type="InterPro" id="IPR001451">
    <property type="entry name" value="Hexapep"/>
</dbReference>
<feature type="domain" description="Serine acetyltransferase N-terminal" evidence="7">
    <location>
        <begin position="103"/>
        <end position="207"/>
    </location>
</feature>
<protein>
    <recommendedName>
        <fullName evidence="3">serine O-acetyltransferase</fullName>
        <ecNumber evidence="3">2.3.1.30</ecNumber>
    </recommendedName>
</protein>
<dbReference type="GO" id="GO:0006535">
    <property type="term" value="P:cysteine biosynthetic process from serine"/>
    <property type="evidence" value="ECO:0007669"/>
    <property type="project" value="InterPro"/>
</dbReference>
<keyword evidence="6" id="KW-0012">Acyltransferase</keyword>
<comment type="similarity">
    <text evidence="2">Belongs to the transferase hexapeptide repeat family.</text>
</comment>
<reference evidence="8" key="1">
    <citation type="submission" date="2021-01" db="EMBL/GenBank/DDBJ databases">
        <authorList>
            <person name="Corre E."/>
            <person name="Pelletier E."/>
            <person name="Niang G."/>
            <person name="Scheremetjew M."/>
            <person name="Finn R."/>
            <person name="Kale V."/>
            <person name="Holt S."/>
            <person name="Cochrane G."/>
            <person name="Meng A."/>
            <person name="Brown T."/>
            <person name="Cohen L."/>
        </authorList>
    </citation>
    <scope>NUCLEOTIDE SEQUENCE</scope>
    <source>
        <strain evidence="8">CCMP1723</strain>
    </source>
</reference>
<dbReference type="PROSITE" id="PS00101">
    <property type="entry name" value="HEXAPEP_TRANSFERASES"/>
    <property type="match status" value="1"/>
</dbReference>
<dbReference type="InterPro" id="IPR005881">
    <property type="entry name" value="Ser_O-AcTrfase"/>
</dbReference>
<dbReference type="AlphaFoldDB" id="A0A7S0IES4"/>
<evidence type="ECO:0000313" key="8">
    <source>
        <dbReference type="EMBL" id="CAD8519528.1"/>
    </source>
</evidence>
<keyword evidence="5" id="KW-0808">Transferase</keyword>
<evidence type="ECO:0000259" key="7">
    <source>
        <dbReference type="SMART" id="SM00971"/>
    </source>
</evidence>
<dbReference type="InterPro" id="IPR053376">
    <property type="entry name" value="Serine_acetyltransferase"/>
</dbReference>
<organism evidence="8">
    <name type="scientific">Micromonas pusilla</name>
    <name type="common">Picoplanktonic green alga</name>
    <name type="synonym">Chromulina pusilla</name>
    <dbReference type="NCBI Taxonomy" id="38833"/>
    <lineage>
        <taxon>Eukaryota</taxon>
        <taxon>Viridiplantae</taxon>
        <taxon>Chlorophyta</taxon>
        <taxon>Mamiellophyceae</taxon>
        <taxon>Mamiellales</taxon>
        <taxon>Mamiellaceae</taxon>
        <taxon>Micromonas</taxon>
    </lineage>
</organism>
<dbReference type="Gene3D" id="2.160.10.10">
    <property type="entry name" value="Hexapeptide repeat proteins"/>
    <property type="match status" value="1"/>
</dbReference>